<evidence type="ECO:0000313" key="6">
    <source>
        <dbReference type="Proteomes" id="UP000261620"/>
    </source>
</evidence>
<evidence type="ECO:0000256" key="1">
    <source>
        <dbReference type="ARBA" id="ARBA00023319"/>
    </source>
</evidence>
<dbReference type="InterPro" id="IPR003599">
    <property type="entry name" value="Ig_sub"/>
</dbReference>
<keyword evidence="2" id="KW-0472">Membrane</keyword>
<keyword evidence="2" id="KW-1133">Transmembrane helix</keyword>
<dbReference type="OMA" id="MEARMIF"/>
<accession>A0A3Q4BJR8</accession>
<dbReference type="GO" id="GO:0019815">
    <property type="term" value="C:B cell receptor complex"/>
    <property type="evidence" value="ECO:0007669"/>
    <property type="project" value="TreeGrafter"/>
</dbReference>
<dbReference type="PANTHER" id="PTHR14334:SF1">
    <property type="entry name" value="B-CELL ANTIGEN RECEPTOR COMPLEX-ASSOCIATED PROTEIN ALPHA CHAIN"/>
    <property type="match status" value="1"/>
</dbReference>
<protein>
    <recommendedName>
        <fullName evidence="4">Ig-like domain-containing protein</fullName>
    </recommendedName>
</protein>
<dbReference type="InterPro" id="IPR013783">
    <property type="entry name" value="Ig-like_fold"/>
</dbReference>
<reference evidence="5" key="2">
    <citation type="submission" date="2025-09" db="UniProtKB">
        <authorList>
            <consortium name="Ensembl"/>
        </authorList>
    </citation>
    <scope>IDENTIFICATION</scope>
</reference>
<proteinExistence type="predicted"/>
<dbReference type="GO" id="GO:0009897">
    <property type="term" value="C:external side of plasma membrane"/>
    <property type="evidence" value="ECO:0007669"/>
    <property type="project" value="TreeGrafter"/>
</dbReference>
<organism evidence="5 6">
    <name type="scientific">Mola mola</name>
    <name type="common">Ocean sunfish</name>
    <name type="synonym">Tetraodon mola</name>
    <dbReference type="NCBI Taxonomy" id="94237"/>
    <lineage>
        <taxon>Eukaryota</taxon>
        <taxon>Metazoa</taxon>
        <taxon>Chordata</taxon>
        <taxon>Craniata</taxon>
        <taxon>Vertebrata</taxon>
        <taxon>Euteleostomi</taxon>
        <taxon>Actinopterygii</taxon>
        <taxon>Neopterygii</taxon>
        <taxon>Teleostei</taxon>
        <taxon>Neoteleostei</taxon>
        <taxon>Acanthomorphata</taxon>
        <taxon>Eupercaria</taxon>
        <taxon>Tetraodontiformes</taxon>
        <taxon>Molidae</taxon>
        <taxon>Mola</taxon>
    </lineage>
</organism>
<evidence type="ECO:0000259" key="4">
    <source>
        <dbReference type="PROSITE" id="PS50835"/>
    </source>
</evidence>
<dbReference type="PROSITE" id="PS50835">
    <property type="entry name" value="IG_LIKE"/>
    <property type="match status" value="1"/>
</dbReference>
<evidence type="ECO:0000256" key="2">
    <source>
        <dbReference type="SAM" id="Phobius"/>
    </source>
</evidence>
<dbReference type="PANTHER" id="PTHR14334">
    <property type="entry name" value="B-CELL ANTIGEN RECEPTOR COMPLEX-ASSOCIATED PROTEIN"/>
    <property type="match status" value="1"/>
</dbReference>
<feature type="transmembrane region" description="Helical" evidence="2">
    <location>
        <begin position="142"/>
        <end position="163"/>
    </location>
</feature>
<dbReference type="SMART" id="SM00409">
    <property type="entry name" value="IG"/>
    <property type="match status" value="1"/>
</dbReference>
<evidence type="ECO:0000256" key="3">
    <source>
        <dbReference type="SAM" id="SignalP"/>
    </source>
</evidence>
<dbReference type="SUPFAM" id="SSF48726">
    <property type="entry name" value="Immunoglobulin"/>
    <property type="match status" value="1"/>
</dbReference>
<feature type="chain" id="PRO_5018549226" description="Ig-like domain-containing protein" evidence="3">
    <location>
        <begin position="29"/>
        <end position="226"/>
    </location>
</feature>
<dbReference type="Ensembl" id="ENSMMOT00000020581.1">
    <property type="protein sequence ID" value="ENSMMOP00000020247.1"/>
    <property type="gene ID" value="ENSMMOG00000015385.1"/>
</dbReference>
<keyword evidence="6" id="KW-1185">Reference proteome</keyword>
<dbReference type="AlphaFoldDB" id="A0A3Q4BJR8"/>
<dbReference type="InterPro" id="IPR007110">
    <property type="entry name" value="Ig-like_dom"/>
</dbReference>
<dbReference type="STRING" id="94237.ENSMMOP00000020247"/>
<evidence type="ECO:0000313" key="5">
    <source>
        <dbReference type="Ensembl" id="ENSMMOP00000020247.1"/>
    </source>
</evidence>
<dbReference type="Gene3D" id="2.60.40.10">
    <property type="entry name" value="Immunoglobulins"/>
    <property type="match status" value="1"/>
</dbReference>
<dbReference type="GO" id="GO:0030183">
    <property type="term" value="P:B cell differentiation"/>
    <property type="evidence" value="ECO:0007669"/>
    <property type="project" value="TreeGrafter"/>
</dbReference>
<dbReference type="GO" id="GO:0050853">
    <property type="term" value="P:B cell receptor signaling pathway"/>
    <property type="evidence" value="ECO:0007669"/>
    <property type="project" value="TreeGrafter"/>
</dbReference>
<feature type="signal peptide" evidence="3">
    <location>
        <begin position="1"/>
        <end position="28"/>
    </location>
</feature>
<keyword evidence="2" id="KW-0812">Transmembrane</keyword>
<dbReference type="Proteomes" id="UP000261620">
    <property type="component" value="Unplaced"/>
</dbReference>
<dbReference type="Pfam" id="PF07686">
    <property type="entry name" value="V-set"/>
    <property type="match status" value="1"/>
</dbReference>
<feature type="domain" description="Ig-like" evidence="4">
    <location>
        <begin position="48"/>
        <end position="108"/>
    </location>
</feature>
<name>A0A3Q4BJR8_MOLML</name>
<sequence length="226" mass="25777">TLANTMRTLTNIFLFSFVVVIALDEVFSNTNIPYLRVRVTGRADLECCQTNGHQSFRPIWVVRRQSNQDHIVVRSTDKTKDKPHGATCSNLSIKSVQLNDSGLYRCYVGPEKNPQFINGAYLQVYEPMEKTINLCEKTKNKILTAEGILLLLCVLLPATALLCQTRRINKVENKRMAKEEENIYQGLNLDDCCTTYDQIERSQSHGPYQDVCSALKEEEEIQLEKP</sequence>
<dbReference type="InterPro" id="IPR013106">
    <property type="entry name" value="Ig_V-set"/>
</dbReference>
<reference evidence="5" key="1">
    <citation type="submission" date="2025-08" db="UniProtKB">
        <authorList>
            <consortium name="Ensembl"/>
        </authorList>
    </citation>
    <scope>IDENTIFICATION</scope>
</reference>
<keyword evidence="3" id="KW-0732">Signal</keyword>
<dbReference type="InterPro" id="IPR036179">
    <property type="entry name" value="Ig-like_dom_sf"/>
</dbReference>
<keyword evidence="1" id="KW-0393">Immunoglobulin domain</keyword>